<organism evidence="1 2">
    <name type="scientific">Danaus plexippus plexippus</name>
    <dbReference type="NCBI Taxonomy" id="278856"/>
    <lineage>
        <taxon>Eukaryota</taxon>
        <taxon>Metazoa</taxon>
        <taxon>Ecdysozoa</taxon>
        <taxon>Arthropoda</taxon>
        <taxon>Hexapoda</taxon>
        <taxon>Insecta</taxon>
        <taxon>Pterygota</taxon>
        <taxon>Neoptera</taxon>
        <taxon>Endopterygota</taxon>
        <taxon>Lepidoptera</taxon>
        <taxon>Glossata</taxon>
        <taxon>Ditrysia</taxon>
        <taxon>Papilionoidea</taxon>
        <taxon>Nymphalidae</taxon>
        <taxon>Danainae</taxon>
        <taxon>Danaini</taxon>
        <taxon>Danaina</taxon>
        <taxon>Danaus</taxon>
        <taxon>Danaus</taxon>
    </lineage>
</organism>
<dbReference type="InParanoid" id="A0A212FPD1"/>
<gene>
    <name evidence="1" type="ORF">KGM_203075B</name>
</gene>
<keyword evidence="2" id="KW-1185">Reference proteome</keyword>
<dbReference type="EMBL" id="AGBW02003210">
    <property type="protein sequence ID" value="OWR55573.1"/>
    <property type="molecule type" value="Genomic_DNA"/>
</dbReference>
<evidence type="ECO:0000313" key="1">
    <source>
        <dbReference type="EMBL" id="OWR55573.1"/>
    </source>
</evidence>
<dbReference type="Proteomes" id="UP000007151">
    <property type="component" value="Unassembled WGS sequence"/>
</dbReference>
<dbReference type="AlphaFoldDB" id="A0A212FPD1"/>
<sequence length="50" mass="5638">LSSFSPSEWLPFTKTILTSCAWRIVSLRLRSNSAMFATTVLRANDFLSLT</sequence>
<accession>A0A212FPD1</accession>
<protein>
    <submittedName>
        <fullName evidence="1">Multidrug resistance-associated protein lethal</fullName>
    </submittedName>
</protein>
<proteinExistence type="predicted"/>
<feature type="non-terminal residue" evidence="1">
    <location>
        <position position="1"/>
    </location>
</feature>
<evidence type="ECO:0000313" key="2">
    <source>
        <dbReference type="Proteomes" id="UP000007151"/>
    </source>
</evidence>
<reference evidence="1 2" key="1">
    <citation type="journal article" date="2011" name="Cell">
        <title>The monarch butterfly genome yields insights into long-distance migration.</title>
        <authorList>
            <person name="Zhan S."/>
            <person name="Merlin C."/>
            <person name="Boore J.L."/>
            <person name="Reppert S.M."/>
        </authorList>
    </citation>
    <scope>NUCLEOTIDE SEQUENCE [LARGE SCALE GENOMIC DNA]</scope>
    <source>
        <strain evidence="1">F-2</strain>
    </source>
</reference>
<dbReference type="KEGG" id="dpl:KGM_203075B"/>
<name>A0A212FPD1_DANPL</name>
<comment type="caution">
    <text evidence="1">The sequence shown here is derived from an EMBL/GenBank/DDBJ whole genome shotgun (WGS) entry which is preliminary data.</text>
</comment>